<dbReference type="GO" id="GO:0016020">
    <property type="term" value="C:membrane"/>
    <property type="evidence" value="ECO:0007669"/>
    <property type="project" value="UniProtKB-SubCell"/>
</dbReference>
<comment type="subcellular location">
    <subcellularLocation>
        <location evidence="1">Membrane</location>
        <topology evidence="1">Multi-pass membrane protein</topology>
    </subcellularLocation>
</comment>
<keyword evidence="3 6" id="KW-1133">Transmembrane helix</keyword>
<evidence type="ECO:0000259" key="7">
    <source>
        <dbReference type="Pfam" id="PF20684"/>
    </source>
</evidence>
<dbReference type="Proteomes" id="UP000326289">
    <property type="component" value="Unassembled WGS sequence"/>
</dbReference>
<protein>
    <recommendedName>
        <fullName evidence="7">Rhodopsin domain-containing protein</fullName>
    </recommendedName>
</protein>
<dbReference type="EMBL" id="ML732776">
    <property type="protein sequence ID" value="KAB8276481.1"/>
    <property type="molecule type" value="Genomic_DNA"/>
</dbReference>
<evidence type="ECO:0000256" key="1">
    <source>
        <dbReference type="ARBA" id="ARBA00004141"/>
    </source>
</evidence>
<accession>A0A5N6JC94</accession>
<evidence type="ECO:0000256" key="2">
    <source>
        <dbReference type="ARBA" id="ARBA00022692"/>
    </source>
</evidence>
<comment type="similarity">
    <text evidence="5">Belongs to the SAT4 family.</text>
</comment>
<feature type="transmembrane region" description="Helical" evidence="6">
    <location>
        <begin position="20"/>
        <end position="39"/>
    </location>
</feature>
<evidence type="ECO:0000256" key="6">
    <source>
        <dbReference type="SAM" id="Phobius"/>
    </source>
</evidence>
<feature type="domain" description="Rhodopsin" evidence="7">
    <location>
        <begin position="35"/>
        <end position="269"/>
    </location>
</feature>
<feature type="transmembrane region" description="Helical" evidence="6">
    <location>
        <begin position="130"/>
        <end position="151"/>
    </location>
</feature>
<evidence type="ECO:0000313" key="9">
    <source>
        <dbReference type="Proteomes" id="UP000326289"/>
    </source>
</evidence>
<dbReference type="Pfam" id="PF20684">
    <property type="entry name" value="Fung_rhodopsin"/>
    <property type="match status" value="1"/>
</dbReference>
<evidence type="ECO:0000256" key="5">
    <source>
        <dbReference type="ARBA" id="ARBA00038359"/>
    </source>
</evidence>
<dbReference type="PANTHER" id="PTHR33048">
    <property type="entry name" value="PTH11-LIKE INTEGRAL MEMBRANE PROTEIN (AFU_ORTHOLOGUE AFUA_5G11245)"/>
    <property type="match status" value="1"/>
</dbReference>
<gene>
    <name evidence="8" type="ORF">BDV30DRAFT_235557</name>
</gene>
<evidence type="ECO:0000313" key="8">
    <source>
        <dbReference type="EMBL" id="KAB8276481.1"/>
    </source>
</evidence>
<dbReference type="InterPro" id="IPR052337">
    <property type="entry name" value="SAT4-like"/>
</dbReference>
<feature type="transmembrane region" description="Helical" evidence="6">
    <location>
        <begin position="97"/>
        <end position="118"/>
    </location>
</feature>
<feature type="transmembrane region" description="Helical" evidence="6">
    <location>
        <begin position="59"/>
        <end position="77"/>
    </location>
</feature>
<feature type="transmembrane region" description="Helical" evidence="6">
    <location>
        <begin position="171"/>
        <end position="196"/>
    </location>
</feature>
<keyword evidence="4 6" id="KW-0472">Membrane</keyword>
<feature type="transmembrane region" description="Helical" evidence="6">
    <location>
        <begin position="250"/>
        <end position="268"/>
    </location>
</feature>
<dbReference type="PANTHER" id="PTHR33048:SF168">
    <property type="match status" value="1"/>
</dbReference>
<feature type="transmembrane region" description="Helical" evidence="6">
    <location>
        <begin position="208"/>
        <end position="230"/>
    </location>
</feature>
<evidence type="ECO:0000256" key="4">
    <source>
        <dbReference type="ARBA" id="ARBA00023136"/>
    </source>
</evidence>
<evidence type="ECO:0000256" key="3">
    <source>
        <dbReference type="ARBA" id="ARBA00022989"/>
    </source>
</evidence>
<keyword evidence="9" id="KW-1185">Reference proteome</keyword>
<reference evidence="8 9" key="1">
    <citation type="submission" date="2019-04" db="EMBL/GenBank/DDBJ databases">
        <title>Fungal friends and foes A comparative genomics study of 23 Aspergillus species from section Flavi.</title>
        <authorList>
            <consortium name="DOE Joint Genome Institute"/>
            <person name="Kjaerbolling I."/>
            <person name="Vesth T.C."/>
            <person name="Frisvad J.C."/>
            <person name="Nybo J.L."/>
            <person name="Theobald S."/>
            <person name="Kildgaard S."/>
            <person name="Petersen T.I."/>
            <person name="Kuo A."/>
            <person name="Sato A."/>
            <person name="Lyhne E.K."/>
            <person name="Kogle M.E."/>
            <person name="Wiebenga A."/>
            <person name="Kun R.S."/>
            <person name="Lubbers R.J."/>
            <person name="Makela M.R."/>
            <person name="Barry K."/>
            <person name="Chovatia M."/>
            <person name="Clum A."/>
            <person name="Daum C."/>
            <person name="Haridas S."/>
            <person name="He G."/>
            <person name="LaButti K."/>
            <person name="Lipzen A."/>
            <person name="Mondo S."/>
            <person name="Pangilinan J."/>
            <person name="Riley R."/>
            <person name="Salamov A."/>
            <person name="Simmons B.A."/>
            <person name="Magnuson J.K."/>
            <person name="Henrissat B."/>
            <person name="Mortensen U.H."/>
            <person name="Larsen T.O."/>
            <person name="De vries R.P."/>
            <person name="Grigoriev I.V."/>
            <person name="Machida M."/>
            <person name="Baker S.E."/>
            <person name="Andersen M.R."/>
        </authorList>
    </citation>
    <scope>NUCLEOTIDE SEQUENCE [LARGE SCALE GENOMIC DNA]</scope>
    <source>
        <strain evidence="8 9">CBS 117635</strain>
    </source>
</reference>
<name>A0A5N6JC94_9EURO</name>
<organism evidence="8 9">
    <name type="scientific">Aspergillus minisclerotigenes</name>
    <dbReference type="NCBI Taxonomy" id="656917"/>
    <lineage>
        <taxon>Eukaryota</taxon>
        <taxon>Fungi</taxon>
        <taxon>Dikarya</taxon>
        <taxon>Ascomycota</taxon>
        <taxon>Pezizomycotina</taxon>
        <taxon>Eurotiomycetes</taxon>
        <taxon>Eurotiomycetidae</taxon>
        <taxon>Eurotiales</taxon>
        <taxon>Aspergillaceae</taxon>
        <taxon>Aspergillus</taxon>
        <taxon>Aspergillus subgen. Circumdati</taxon>
    </lineage>
</organism>
<sequence>MEVGPRNAVDLWANESRGLAISISGLVIATLSVILRFVARMKNGCNFGADDWMIVPSLLCYYAFSITAIWGATKGGLGIDFALLPPPQAIATGKGSYIMPIFSVPTISFAKLSIICLYHRVFATRRFRMWNLIVGASVVAWMIACLFATILHCIPPRALWDPSIKGKCINFTLFFQFIEPINCFQDIVIALMPLGVVKRLHLNRKQKVSLCLIFILGGLVAVISLIRIVIISNPAASPVEIYTSSEWLTAQLWMAILCANLLTYRSLVQNALPSRLRSWWTGSIPVSGPYEMWTKCRGNNRGKNTSEDEMLDPLHFKG</sequence>
<dbReference type="AlphaFoldDB" id="A0A5N6JC94"/>
<dbReference type="InterPro" id="IPR049326">
    <property type="entry name" value="Rhodopsin_dom_fungi"/>
</dbReference>
<proteinExistence type="inferred from homology"/>
<keyword evidence="2 6" id="KW-0812">Transmembrane</keyword>